<name>A0ABR7TTJ2_9BACT</name>
<organism evidence="5 6">
    <name type="scientific">Chitinophaga qingshengii</name>
    <dbReference type="NCBI Taxonomy" id="1569794"/>
    <lineage>
        <taxon>Bacteria</taxon>
        <taxon>Pseudomonadati</taxon>
        <taxon>Bacteroidota</taxon>
        <taxon>Chitinophagia</taxon>
        <taxon>Chitinophagales</taxon>
        <taxon>Chitinophagaceae</taxon>
        <taxon>Chitinophaga</taxon>
    </lineage>
</organism>
<dbReference type="InterPro" id="IPR023996">
    <property type="entry name" value="TonB-dep_OMP_SusC/RagA"/>
</dbReference>
<keyword evidence="3" id="KW-0998">Cell outer membrane</keyword>
<protein>
    <submittedName>
        <fullName evidence="5">SusC/RagA family TonB-linked outer membrane protein</fullName>
    </submittedName>
</protein>
<dbReference type="RefSeq" id="WP_188089417.1">
    <property type="nucleotide sequence ID" value="NZ_JACVFC010000002.1"/>
</dbReference>
<dbReference type="Gene3D" id="2.40.170.20">
    <property type="entry name" value="TonB-dependent receptor, beta-barrel domain"/>
    <property type="match status" value="1"/>
</dbReference>
<evidence type="ECO:0000256" key="2">
    <source>
        <dbReference type="ARBA" id="ARBA00023136"/>
    </source>
</evidence>
<dbReference type="InterPro" id="IPR036942">
    <property type="entry name" value="Beta-barrel_TonB_sf"/>
</dbReference>
<dbReference type="InterPro" id="IPR012910">
    <property type="entry name" value="Plug_dom"/>
</dbReference>
<evidence type="ECO:0000313" key="5">
    <source>
        <dbReference type="EMBL" id="MBC9932289.1"/>
    </source>
</evidence>
<keyword evidence="2" id="KW-0472">Membrane</keyword>
<dbReference type="Proteomes" id="UP000659124">
    <property type="component" value="Unassembled WGS sequence"/>
</dbReference>
<evidence type="ECO:0000313" key="6">
    <source>
        <dbReference type="Proteomes" id="UP000659124"/>
    </source>
</evidence>
<dbReference type="SUPFAM" id="SSF56935">
    <property type="entry name" value="Porins"/>
    <property type="match status" value="1"/>
</dbReference>
<sequence length="1013" mass="114219">MKHYASRFIVWLVLPSIALMAMKAPNRPHMRKYAPKKGPRLFFSSGFQSIVGWDSSRPSKKRTADTVGNGNGDTVFIFPSFRHQQNLIPADTLVLSPLSTKPYMSVQQLLKGDVAGLYIQEPSGEPGTAQPTYIRGISRPVFSNRDLASVQPIVYLNGIPLITDNPYSYNIQQADFTTIGPGTNLFAAYDVDNIDKITVVKGLADAAIYGPRATNGAILITTKNAHAGKRQISINSFYGLVQQDGVATRNAKSEHNFREPFYRQYADAHGYDSYPAYLRDSSNVNYFGPSNWTDIYYKNSYVHGINASLSGGSDRSNFRFFGGSTRNTNADGTQLDRYNGAFFINMLPFKWLTISSMINATRLERKRNHSLRDQFAETRYIPDLSNPLSPNKNVYGKYLSEFDKAIDANKNNLVQGYFALTFDLGKLQYISRVAFDYNEGTRDVFWPSTLMETNNFVSNYFGFNQRFIVDNKIAYTHHFSDTRSLAFEGGQSFQGDVNKYNYAYGYKGPSDFIKINVVEGDSKKANYLLPQGFVVYRFTDKLKQRLLSFYGKLSYDHNHIWNVNALLRSDGASYMQPGSRWFLSPVVTGGWNLQQTFFPHAGSLLSKLDLQASAGRMGNTIPEDGFAAGPQYNVDLGFTNNPAMYSYNGFGTLSRPYSSGWIGYDIPWAYTDNYTLAADAGFFQNRLSIKVEAYTKNTRNQMMRIPTTSESGYNAVYRSGLAVNNTGVDVAMDAVILDGHRNQLGWTAGINFNFNRNRLQALPDGLDEIRIGARKLKVRESIDRYWLLQNEGIYNSNSEVPVNPDTHLPVTYKGIPMKAGDPKWKDVNGDHVIDDKDRVLTGHALPLVSGGFNSQLQYKKFTVDFQFYFALGRTVLNQQAAKRYDFVNQDADNNLGAVREITFWQQEGSPKQYPLYNPWSQVLPYQAEQDLFLEKASFLKLRSLTVGYDLAALPLIRRYNIFNRLLLYATGTNLLTVTPYSGRDPEMIDVSGYDTGYGLPIPRTYTLGIKVDF</sequence>
<accession>A0ABR7TTJ2</accession>
<keyword evidence="6" id="KW-1185">Reference proteome</keyword>
<comment type="subcellular location">
    <subcellularLocation>
        <location evidence="1">Cell outer membrane</location>
    </subcellularLocation>
</comment>
<dbReference type="NCBIfam" id="TIGR04056">
    <property type="entry name" value="OMP_RagA_SusC"/>
    <property type="match status" value="1"/>
</dbReference>
<evidence type="ECO:0000256" key="3">
    <source>
        <dbReference type="ARBA" id="ARBA00023237"/>
    </source>
</evidence>
<reference evidence="5 6" key="1">
    <citation type="submission" date="2020-09" db="EMBL/GenBank/DDBJ databases">
        <title>Genome sequences of type strains of Chitinophaga qingshengii and Chitinophaga varians.</title>
        <authorList>
            <person name="Kittiwongwattana C."/>
        </authorList>
    </citation>
    <scope>NUCLEOTIDE SEQUENCE [LARGE SCALE GENOMIC DNA]</scope>
    <source>
        <strain evidence="5 6">JCM 30026</strain>
    </source>
</reference>
<feature type="domain" description="TonB-dependent receptor plug" evidence="4">
    <location>
        <begin position="100"/>
        <end position="217"/>
    </location>
</feature>
<dbReference type="Pfam" id="PF07715">
    <property type="entry name" value="Plug"/>
    <property type="match status" value="1"/>
</dbReference>
<dbReference type="InterPro" id="IPR037066">
    <property type="entry name" value="Plug_dom_sf"/>
</dbReference>
<dbReference type="EMBL" id="JACVFC010000002">
    <property type="protein sequence ID" value="MBC9932289.1"/>
    <property type="molecule type" value="Genomic_DNA"/>
</dbReference>
<comment type="caution">
    <text evidence="5">The sequence shown here is derived from an EMBL/GenBank/DDBJ whole genome shotgun (WGS) entry which is preliminary data.</text>
</comment>
<dbReference type="Gene3D" id="2.170.130.10">
    <property type="entry name" value="TonB-dependent receptor, plug domain"/>
    <property type="match status" value="1"/>
</dbReference>
<gene>
    <name evidence="5" type="ORF">ICL07_18025</name>
</gene>
<evidence type="ECO:0000256" key="1">
    <source>
        <dbReference type="ARBA" id="ARBA00004442"/>
    </source>
</evidence>
<proteinExistence type="predicted"/>
<evidence type="ECO:0000259" key="4">
    <source>
        <dbReference type="Pfam" id="PF07715"/>
    </source>
</evidence>